<dbReference type="EMBL" id="CAJNNW010027315">
    <property type="protein sequence ID" value="CAE8690748.1"/>
    <property type="molecule type" value="Genomic_DNA"/>
</dbReference>
<evidence type="ECO:0000313" key="3">
    <source>
        <dbReference type="Proteomes" id="UP000626109"/>
    </source>
</evidence>
<keyword evidence="1" id="KW-0812">Transmembrane</keyword>
<accession>A0A813K053</accession>
<gene>
    <name evidence="2" type="ORF">PGLA2088_LOCUS27094</name>
</gene>
<organism evidence="2 3">
    <name type="scientific">Polarella glacialis</name>
    <name type="common">Dinoflagellate</name>
    <dbReference type="NCBI Taxonomy" id="89957"/>
    <lineage>
        <taxon>Eukaryota</taxon>
        <taxon>Sar</taxon>
        <taxon>Alveolata</taxon>
        <taxon>Dinophyceae</taxon>
        <taxon>Suessiales</taxon>
        <taxon>Suessiaceae</taxon>
        <taxon>Polarella</taxon>
    </lineage>
</organism>
<evidence type="ECO:0000256" key="1">
    <source>
        <dbReference type="SAM" id="Phobius"/>
    </source>
</evidence>
<proteinExistence type="predicted"/>
<reference evidence="2" key="1">
    <citation type="submission" date="2021-02" db="EMBL/GenBank/DDBJ databases">
        <authorList>
            <person name="Dougan E. K."/>
            <person name="Rhodes N."/>
            <person name="Thang M."/>
            <person name="Chan C."/>
        </authorList>
    </citation>
    <scope>NUCLEOTIDE SEQUENCE</scope>
</reference>
<dbReference type="Proteomes" id="UP000626109">
    <property type="component" value="Unassembled WGS sequence"/>
</dbReference>
<feature type="transmembrane region" description="Helical" evidence="1">
    <location>
        <begin position="28"/>
        <end position="49"/>
    </location>
</feature>
<sequence>MKSSWAGSAGLTASNSLAARSLFTTMSAGMGSVCNIGLLLPSNFCWIVRKLLTHKLRLKPLHLLMVVPDWHEATLSLVLGAAINLGGYDRFSCSSIALCLPLVPWQFSLVLVAS</sequence>
<name>A0A813K053_POLGL</name>
<dbReference type="AlphaFoldDB" id="A0A813K053"/>
<comment type="caution">
    <text evidence="2">The sequence shown here is derived from an EMBL/GenBank/DDBJ whole genome shotgun (WGS) entry which is preliminary data.</text>
</comment>
<evidence type="ECO:0000313" key="2">
    <source>
        <dbReference type="EMBL" id="CAE8690748.1"/>
    </source>
</evidence>
<keyword evidence="1" id="KW-1133">Transmembrane helix</keyword>
<keyword evidence="1" id="KW-0472">Membrane</keyword>
<protein>
    <submittedName>
        <fullName evidence="2">Uncharacterized protein</fullName>
    </submittedName>
</protein>